<protein>
    <submittedName>
        <fullName evidence="2">Uncharacterized protein</fullName>
    </submittedName>
</protein>
<evidence type="ECO:0000313" key="2">
    <source>
        <dbReference type="EMBL" id="CAE7171162.1"/>
    </source>
</evidence>
<dbReference type="EMBL" id="CAJNJQ010002278">
    <property type="protein sequence ID" value="CAE7171162.1"/>
    <property type="molecule type" value="Genomic_DNA"/>
</dbReference>
<name>A0A8H3E0E3_9AGAM</name>
<dbReference type="AlphaFoldDB" id="A0A8H3E0E3"/>
<feature type="region of interest" description="Disordered" evidence="1">
    <location>
        <begin position="1"/>
        <end position="23"/>
    </location>
</feature>
<comment type="caution">
    <text evidence="2">The sequence shown here is derived from an EMBL/GenBank/DDBJ whole genome shotgun (WGS) entry which is preliminary data.</text>
</comment>
<evidence type="ECO:0000313" key="3">
    <source>
        <dbReference type="Proteomes" id="UP000663827"/>
    </source>
</evidence>
<organism evidence="2 3">
    <name type="scientific">Rhizoctonia solani</name>
    <dbReference type="NCBI Taxonomy" id="456999"/>
    <lineage>
        <taxon>Eukaryota</taxon>
        <taxon>Fungi</taxon>
        <taxon>Dikarya</taxon>
        <taxon>Basidiomycota</taxon>
        <taxon>Agaricomycotina</taxon>
        <taxon>Agaricomycetes</taxon>
        <taxon>Cantharellales</taxon>
        <taxon>Ceratobasidiaceae</taxon>
        <taxon>Rhizoctonia</taxon>
    </lineage>
</organism>
<accession>A0A8H3E0E3</accession>
<proteinExistence type="predicted"/>
<gene>
    <name evidence="2" type="ORF">RDB_LOCUS106291</name>
</gene>
<feature type="region of interest" description="Disordered" evidence="1">
    <location>
        <begin position="485"/>
        <end position="509"/>
    </location>
</feature>
<dbReference type="Proteomes" id="UP000663827">
    <property type="component" value="Unassembled WGS sequence"/>
</dbReference>
<feature type="region of interest" description="Disordered" evidence="1">
    <location>
        <begin position="80"/>
        <end position="105"/>
    </location>
</feature>
<sequence>MSRPQQDSSRRTLSSPNYVSRSTAHKAEGRLRIDFKDPVFKGYRERWGRHIYFWSIEYRKLHPFPEHEFILLKDLTDNPTLNPSAGPSRERTQVSPDSGTGKRVGKSLRRLSGALSGAVVQSSVVIEQGLRSVDQPTFSPPAWALRIPEDINNTEYVLKLERQANPETQANSAHRTEAYDFADLKTFGELSENERNSSVELAITFPQAIALEEVFKICSSISQHRTAQQYTLRQYNCYFFAWCITTMLVRLQMHYDWVRILRSDARETTRFINRQLVELSDPQRLHDTDIDILPNLTLLLSGEYNVKGTVPDTQRPFIRRFSNKLVELSTFERIASSLLDQPNQPLWAREQRNVIREIVRELLEKVADSTMDLATAGTGESNVVALFWSNTNIRLSDKWDGEVRKERNRLLNVYVDRMWVAFREALEQTSQAERQAASNQTDQSRPTPANLVSLIQRIGNSPTVLAPRLIQIGVQAAWNAAGVAAEARQPSPQTAEARPPSSRGQSFQQTMRRLQYTPGQIANVAQVKDAFIDVLSARREQVRVGGGRRQPGEEDPLSLDISNVLRMMGNINLQPQEEDRVVLELERSVKNMAAAVHGPDFSVEELRRAALELLLRLRQKAIEVNFGLAPDRTWRVCVWITDTKPESSMLATGCWERSKYDERR</sequence>
<evidence type="ECO:0000256" key="1">
    <source>
        <dbReference type="SAM" id="MobiDB-lite"/>
    </source>
</evidence>
<reference evidence="2" key="1">
    <citation type="submission" date="2021-01" db="EMBL/GenBank/DDBJ databases">
        <authorList>
            <person name="Kaushik A."/>
        </authorList>
    </citation>
    <scope>NUCLEOTIDE SEQUENCE</scope>
    <source>
        <strain evidence="2">AG5</strain>
    </source>
</reference>
<feature type="compositionally biased region" description="Polar residues" evidence="1">
    <location>
        <begin position="1"/>
        <end position="22"/>
    </location>
</feature>